<evidence type="ECO:0000256" key="3">
    <source>
        <dbReference type="ARBA" id="ARBA00022741"/>
    </source>
</evidence>
<comment type="caution">
    <text evidence="10">The sequence shown here is derived from an EMBL/GenBank/DDBJ whole genome shotgun (WGS) entry which is preliminary data.</text>
</comment>
<keyword evidence="5" id="KW-0460">Magnesium</keyword>
<dbReference type="PROSITE" id="PS51986">
    <property type="entry name" value="GS_BETA_GRASP"/>
    <property type="match status" value="1"/>
</dbReference>
<evidence type="ECO:0000313" key="10">
    <source>
        <dbReference type="EMBL" id="MBO8457863.1"/>
    </source>
</evidence>
<dbReference type="InterPro" id="IPR027303">
    <property type="entry name" value="Gln_synth_gly_rich_site"/>
</dbReference>
<dbReference type="SUPFAM" id="SSF54368">
    <property type="entry name" value="Glutamine synthetase, N-terminal domain"/>
    <property type="match status" value="1"/>
</dbReference>
<evidence type="ECO:0000259" key="8">
    <source>
        <dbReference type="PROSITE" id="PS51986"/>
    </source>
</evidence>
<evidence type="ECO:0000256" key="2">
    <source>
        <dbReference type="ARBA" id="ARBA00022598"/>
    </source>
</evidence>
<feature type="domain" description="GS catalytic" evidence="9">
    <location>
        <begin position="106"/>
        <end position="404"/>
    </location>
</feature>
<gene>
    <name evidence="10" type="ORF">IAA81_06505</name>
</gene>
<evidence type="ECO:0000313" key="11">
    <source>
        <dbReference type="Proteomes" id="UP000823638"/>
    </source>
</evidence>
<reference evidence="10" key="1">
    <citation type="submission" date="2020-10" db="EMBL/GenBank/DDBJ databases">
        <authorList>
            <person name="Gilroy R."/>
        </authorList>
    </citation>
    <scope>NUCLEOTIDE SEQUENCE</scope>
    <source>
        <strain evidence="10">10532</strain>
    </source>
</reference>
<comment type="similarity">
    <text evidence="6 7">Belongs to the glutamine synthetase family.</text>
</comment>
<evidence type="ECO:0000256" key="7">
    <source>
        <dbReference type="RuleBase" id="RU000384"/>
    </source>
</evidence>
<dbReference type="PANTHER" id="PTHR43785:SF12">
    <property type="entry name" value="TYPE-1 GLUTAMINE SYNTHETASE 2"/>
    <property type="match status" value="1"/>
</dbReference>
<keyword evidence="2" id="KW-0436">Ligase</keyword>
<dbReference type="InterPro" id="IPR008146">
    <property type="entry name" value="Gln_synth_cat_dom"/>
</dbReference>
<name>A0A9D9N2L6_9SPIR</name>
<proteinExistence type="inferred from homology"/>
<accession>A0A9D9N2L6</accession>
<dbReference type="EMBL" id="JADIMM010000079">
    <property type="protein sequence ID" value="MBO8457863.1"/>
    <property type="molecule type" value="Genomic_DNA"/>
</dbReference>
<dbReference type="Pfam" id="PF00120">
    <property type="entry name" value="Gln-synt_C"/>
    <property type="match status" value="1"/>
</dbReference>
<protein>
    <submittedName>
        <fullName evidence="10">Glutamine synthetase</fullName>
    </submittedName>
</protein>
<dbReference type="GO" id="GO:0006542">
    <property type="term" value="P:glutamine biosynthetic process"/>
    <property type="evidence" value="ECO:0007669"/>
    <property type="project" value="InterPro"/>
</dbReference>
<dbReference type="InterPro" id="IPR036651">
    <property type="entry name" value="Gln_synt_N_sf"/>
</dbReference>
<dbReference type="SUPFAM" id="SSF55931">
    <property type="entry name" value="Glutamine synthetase/guanido kinase"/>
    <property type="match status" value="1"/>
</dbReference>
<evidence type="ECO:0000256" key="4">
    <source>
        <dbReference type="ARBA" id="ARBA00022840"/>
    </source>
</evidence>
<evidence type="ECO:0000256" key="5">
    <source>
        <dbReference type="ARBA" id="ARBA00022842"/>
    </source>
</evidence>
<reference evidence="10" key="2">
    <citation type="journal article" date="2021" name="PeerJ">
        <title>Extensive microbial diversity within the chicken gut microbiome revealed by metagenomics and culture.</title>
        <authorList>
            <person name="Gilroy R."/>
            <person name="Ravi A."/>
            <person name="Getino M."/>
            <person name="Pursley I."/>
            <person name="Horton D.L."/>
            <person name="Alikhan N.F."/>
            <person name="Baker D."/>
            <person name="Gharbi K."/>
            <person name="Hall N."/>
            <person name="Watson M."/>
            <person name="Adriaenssens E.M."/>
            <person name="Foster-Nyarko E."/>
            <person name="Jarju S."/>
            <person name="Secka A."/>
            <person name="Antonio M."/>
            <person name="Oren A."/>
            <person name="Chaudhuri R.R."/>
            <person name="La Ragione R."/>
            <person name="Hildebrand F."/>
            <person name="Pallen M.J."/>
        </authorList>
    </citation>
    <scope>NUCLEOTIDE SEQUENCE</scope>
    <source>
        <strain evidence="10">10532</strain>
    </source>
</reference>
<dbReference type="AlphaFoldDB" id="A0A9D9N2L6"/>
<keyword evidence="3" id="KW-0547">Nucleotide-binding</keyword>
<evidence type="ECO:0000259" key="9">
    <source>
        <dbReference type="PROSITE" id="PS51987"/>
    </source>
</evidence>
<evidence type="ECO:0000256" key="1">
    <source>
        <dbReference type="ARBA" id="ARBA00001946"/>
    </source>
</evidence>
<evidence type="ECO:0000256" key="6">
    <source>
        <dbReference type="PROSITE-ProRule" id="PRU01330"/>
    </source>
</evidence>
<dbReference type="PROSITE" id="PS00181">
    <property type="entry name" value="GLNA_ATP"/>
    <property type="match status" value="1"/>
</dbReference>
<dbReference type="InterPro" id="IPR014746">
    <property type="entry name" value="Gln_synth/guanido_kin_cat_dom"/>
</dbReference>
<feature type="domain" description="GS beta-grasp" evidence="8">
    <location>
        <begin position="14"/>
        <end position="99"/>
    </location>
</feature>
<dbReference type="PROSITE" id="PS51987">
    <property type="entry name" value="GS_CATALYTIC"/>
    <property type="match status" value="1"/>
</dbReference>
<dbReference type="InterPro" id="IPR008147">
    <property type="entry name" value="Gln_synt_N"/>
</dbReference>
<dbReference type="SMART" id="SM01230">
    <property type="entry name" value="Gln-synt_C"/>
    <property type="match status" value="1"/>
</dbReference>
<keyword evidence="4" id="KW-0067">ATP-binding</keyword>
<sequence length="404" mass="45592">MYTESEVLDFVKEEDVRFVRLAFFDITGRQKNISIMAGELERAFRDGIAFDASAVKGFENPNRSDLFLHPEPATLAVLPWRPMTGKVIRLFCGIKYPDGTPYEYDSRYILQKAVEKAKAEAGIEFKFGTEIEFYLFQLDQNGNPSKVPFDQAGYMDIAPDDKGENIRRDICFTLEQMGIIPEASHHEEGPGQNEIDFHYSDPVSAADNNSTFKWIVRTKAFGNGLCADFSPKPIADEAGSGMHINLSYKVPEKEDRPEIFDYIIGGILNNIKDMTYFLNPSRQSYLRLGEFKAPKYIAYGRENRSTCLRIPATKGDRRIEIRSPDPACNPYIAYTLLIYAALDGIKNKSIPPKEVTENLFDSDSAASLKLDLLPSTLEKAHKNAAASKFITTYLGKEFIKKYGI</sequence>
<dbReference type="PANTHER" id="PTHR43785">
    <property type="entry name" value="GAMMA-GLUTAMYLPUTRESCINE SYNTHETASE"/>
    <property type="match status" value="1"/>
</dbReference>
<dbReference type="Gene3D" id="3.30.590.10">
    <property type="entry name" value="Glutamine synthetase/guanido kinase, catalytic domain"/>
    <property type="match status" value="1"/>
</dbReference>
<dbReference type="Gene3D" id="3.10.20.70">
    <property type="entry name" value="Glutamine synthetase, N-terminal domain"/>
    <property type="match status" value="1"/>
</dbReference>
<dbReference type="Proteomes" id="UP000823638">
    <property type="component" value="Unassembled WGS sequence"/>
</dbReference>
<dbReference type="Pfam" id="PF03951">
    <property type="entry name" value="Gln-synt_N"/>
    <property type="match status" value="1"/>
</dbReference>
<dbReference type="GO" id="GO:0005524">
    <property type="term" value="F:ATP binding"/>
    <property type="evidence" value="ECO:0007669"/>
    <property type="project" value="UniProtKB-KW"/>
</dbReference>
<comment type="cofactor">
    <cofactor evidence="1">
        <name>Mg(2+)</name>
        <dbReference type="ChEBI" id="CHEBI:18420"/>
    </cofactor>
</comment>
<dbReference type="GO" id="GO:0004356">
    <property type="term" value="F:glutamine synthetase activity"/>
    <property type="evidence" value="ECO:0007669"/>
    <property type="project" value="InterPro"/>
</dbReference>
<organism evidence="10 11">
    <name type="scientific">Candidatus Gallitreponema excrementavium</name>
    <dbReference type="NCBI Taxonomy" id="2840840"/>
    <lineage>
        <taxon>Bacteria</taxon>
        <taxon>Pseudomonadati</taxon>
        <taxon>Spirochaetota</taxon>
        <taxon>Spirochaetia</taxon>
        <taxon>Spirochaetales</taxon>
        <taxon>Candidatus Gallitreponema</taxon>
    </lineage>
</organism>